<sequence>MKPHHIDCGCDVCREQRRKEDRPTACDILKGVVAVVTLPIILPLACLLTVPLIILFAPRHDDPWP</sequence>
<keyword evidence="1" id="KW-0472">Membrane</keyword>
<comment type="caution">
    <text evidence="2">The sequence shown here is derived from an EMBL/GenBank/DDBJ whole genome shotgun (WGS) entry which is preliminary data.</text>
</comment>
<keyword evidence="1" id="KW-1133">Transmembrane helix</keyword>
<organism evidence="2">
    <name type="scientific">marine sediment metagenome</name>
    <dbReference type="NCBI Taxonomy" id="412755"/>
    <lineage>
        <taxon>unclassified sequences</taxon>
        <taxon>metagenomes</taxon>
        <taxon>ecological metagenomes</taxon>
    </lineage>
</organism>
<evidence type="ECO:0000256" key="1">
    <source>
        <dbReference type="SAM" id="Phobius"/>
    </source>
</evidence>
<evidence type="ECO:0000313" key="2">
    <source>
        <dbReference type="EMBL" id="KKN85892.1"/>
    </source>
</evidence>
<protein>
    <submittedName>
        <fullName evidence="2">Uncharacterized protein</fullName>
    </submittedName>
</protein>
<reference evidence="2" key="1">
    <citation type="journal article" date="2015" name="Nature">
        <title>Complex archaea that bridge the gap between prokaryotes and eukaryotes.</title>
        <authorList>
            <person name="Spang A."/>
            <person name="Saw J.H."/>
            <person name="Jorgensen S.L."/>
            <person name="Zaremba-Niedzwiedzka K."/>
            <person name="Martijn J."/>
            <person name="Lind A.E."/>
            <person name="van Eijk R."/>
            <person name="Schleper C."/>
            <person name="Guy L."/>
            <person name="Ettema T.J."/>
        </authorList>
    </citation>
    <scope>NUCLEOTIDE SEQUENCE</scope>
</reference>
<accession>A0A0F9UEW4</accession>
<gene>
    <name evidence="2" type="ORF">LCGC14_0273030</name>
</gene>
<proteinExistence type="predicted"/>
<name>A0A0F9UEW4_9ZZZZ</name>
<dbReference type="AlphaFoldDB" id="A0A0F9UEW4"/>
<dbReference type="EMBL" id="LAZR01000153">
    <property type="protein sequence ID" value="KKN85892.1"/>
    <property type="molecule type" value="Genomic_DNA"/>
</dbReference>
<feature type="transmembrane region" description="Helical" evidence="1">
    <location>
        <begin position="28"/>
        <end position="57"/>
    </location>
</feature>
<keyword evidence="1" id="KW-0812">Transmembrane</keyword>